<comment type="caution">
    <text evidence="2">The sequence shown here is derived from an EMBL/GenBank/DDBJ whole genome shotgun (WGS) entry which is preliminary data.</text>
</comment>
<organism evidence="2 3">
    <name type="scientific">Thalassotalea euphylliae</name>
    <dbReference type="NCBI Taxonomy" id="1655234"/>
    <lineage>
        <taxon>Bacteria</taxon>
        <taxon>Pseudomonadati</taxon>
        <taxon>Pseudomonadota</taxon>
        <taxon>Gammaproteobacteria</taxon>
        <taxon>Alteromonadales</taxon>
        <taxon>Colwelliaceae</taxon>
        <taxon>Thalassotalea</taxon>
    </lineage>
</organism>
<dbReference type="EMBL" id="QUOV01000001">
    <property type="protein sequence ID" value="REL34563.1"/>
    <property type="molecule type" value="Genomic_DNA"/>
</dbReference>
<reference evidence="2 3" key="1">
    <citation type="submission" date="2018-08" db="EMBL/GenBank/DDBJ databases">
        <title>Thalassotalea euphylliae genome.</title>
        <authorList>
            <person name="Summers S."/>
            <person name="Rice S.A."/>
            <person name="Freckelton M.L."/>
            <person name="Nedved B.T."/>
            <person name="Hadfield M.G."/>
        </authorList>
    </citation>
    <scope>NUCLEOTIDE SEQUENCE [LARGE SCALE GENOMIC DNA]</scope>
    <source>
        <strain evidence="2 3">H2</strain>
    </source>
</reference>
<dbReference type="Gene3D" id="3.30.2010.10">
    <property type="entry name" value="Metalloproteases ('zincins'), catalytic domain"/>
    <property type="match status" value="1"/>
</dbReference>
<feature type="domain" description="YgjP-like metallopeptidase" evidence="1">
    <location>
        <begin position="24"/>
        <end position="246"/>
    </location>
</feature>
<sequence length="252" mass="29600">MTENLQTASSGSLSYQLVYSDKRKTIGLQVKHGLITVRAPSFVDKTFVERFVASKASWLRAKVSQQHNTENRLPRYRLMDGGRMLFMGKEFDIIVQTGRRRSIELGEEVFTFKLPSSYFASSEDEINCKGIPSKLTLQLEKQLDQWLKEQALKYLPERVRYWSSITNLFPQEVLIRKYKSRWGSCTSQRVVSLNSRLMLCPVEVIDYVIIHELCHLVHLNHSAKFWQLVNRHCPDMEQAKSWLKQNQREFYF</sequence>
<dbReference type="Proteomes" id="UP000256999">
    <property type="component" value="Unassembled WGS sequence"/>
</dbReference>
<gene>
    <name evidence="2" type="ORF">DXX92_03880</name>
</gene>
<accession>A0A3E0UDA6</accession>
<dbReference type="RefSeq" id="WP_115999240.1">
    <property type="nucleotide sequence ID" value="NZ_QUOV01000001.1"/>
</dbReference>
<dbReference type="PANTHER" id="PTHR30399:SF1">
    <property type="entry name" value="UTP PYROPHOSPHATASE"/>
    <property type="match status" value="1"/>
</dbReference>
<name>A0A3E0UDA6_9GAMM</name>
<proteinExistence type="predicted"/>
<dbReference type="CDD" id="cd07344">
    <property type="entry name" value="M48_yhfN_like"/>
    <property type="match status" value="1"/>
</dbReference>
<dbReference type="AlphaFoldDB" id="A0A3E0UDA6"/>
<dbReference type="PANTHER" id="PTHR30399">
    <property type="entry name" value="UNCHARACTERIZED PROTEIN YGJP"/>
    <property type="match status" value="1"/>
</dbReference>
<dbReference type="Pfam" id="PF01863">
    <property type="entry name" value="YgjP-like"/>
    <property type="match status" value="1"/>
</dbReference>
<protein>
    <submittedName>
        <fullName evidence="2">M48 family peptidase</fullName>
    </submittedName>
</protein>
<dbReference type="InterPro" id="IPR002725">
    <property type="entry name" value="YgjP-like_metallopeptidase"/>
</dbReference>
<evidence type="ECO:0000259" key="1">
    <source>
        <dbReference type="Pfam" id="PF01863"/>
    </source>
</evidence>
<dbReference type="OrthoDB" id="9811177at2"/>
<evidence type="ECO:0000313" key="2">
    <source>
        <dbReference type="EMBL" id="REL34563.1"/>
    </source>
</evidence>
<dbReference type="InterPro" id="IPR053136">
    <property type="entry name" value="UTP_pyrophosphatase-like"/>
</dbReference>
<evidence type="ECO:0000313" key="3">
    <source>
        <dbReference type="Proteomes" id="UP000256999"/>
    </source>
</evidence>